<comment type="subcellular location">
    <subcellularLocation>
        <location evidence="1">Membrane</location>
        <topology evidence="1">Multi-pass membrane protein</topology>
    </subcellularLocation>
</comment>
<gene>
    <name evidence="6" type="ORF">M422DRAFT_254033</name>
</gene>
<evidence type="ECO:0000256" key="3">
    <source>
        <dbReference type="ARBA" id="ARBA00022989"/>
    </source>
</evidence>
<accession>A0A0C9VMA9</accession>
<keyword evidence="2 5" id="KW-0812">Transmembrane</keyword>
<name>A0A0C9VMA9_SPHS4</name>
<evidence type="ECO:0000256" key="4">
    <source>
        <dbReference type="ARBA" id="ARBA00023136"/>
    </source>
</evidence>
<dbReference type="EMBL" id="KN837127">
    <property type="protein sequence ID" value="KIJ42912.1"/>
    <property type="molecule type" value="Genomic_DNA"/>
</dbReference>
<sequence length="247" mass="28284">MPAIYSIISFLSFWFFRDYTYYSLVEAVNEVYPPLHVLIAMVLIIFNCHSLSSRLLGCNDQRLLVRPICAPNPDIELTRIQPCRLLLIQYVAATASGSKAENALLRKDKQPLPFPIYFIVALYGLILFYNLTCTELVGRRPLVKFLCIKGIVMLTFYQEFVCPQKYKLIHATEFWTATNVADGLNALTTTIEVRIMSSLLIHIYPRPSLTSFVTDGLLRRLHALGLPCIRIQRRLLTQNKHLETIMG</sequence>
<dbReference type="PANTHER" id="PTHR23423">
    <property type="entry name" value="ORGANIC SOLUTE TRANSPORTER-RELATED"/>
    <property type="match status" value="1"/>
</dbReference>
<evidence type="ECO:0000313" key="6">
    <source>
        <dbReference type="EMBL" id="KIJ42912.1"/>
    </source>
</evidence>
<protein>
    <submittedName>
        <fullName evidence="6">Uncharacterized protein</fullName>
    </submittedName>
</protein>
<keyword evidence="3 5" id="KW-1133">Transmembrane helix</keyword>
<feature type="transmembrane region" description="Helical" evidence="5">
    <location>
        <begin position="114"/>
        <end position="131"/>
    </location>
</feature>
<dbReference type="HOGENOM" id="CLU_1125139_0_0_1"/>
<evidence type="ECO:0000256" key="5">
    <source>
        <dbReference type="SAM" id="Phobius"/>
    </source>
</evidence>
<organism evidence="6 7">
    <name type="scientific">Sphaerobolus stellatus (strain SS14)</name>
    <dbReference type="NCBI Taxonomy" id="990650"/>
    <lineage>
        <taxon>Eukaryota</taxon>
        <taxon>Fungi</taxon>
        <taxon>Dikarya</taxon>
        <taxon>Basidiomycota</taxon>
        <taxon>Agaricomycotina</taxon>
        <taxon>Agaricomycetes</taxon>
        <taxon>Phallomycetidae</taxon>
        <taxon>Geastrales</taxon>
        <taxon>Sphaerobolaceae</taxon>
        <taxon>Sphaerobolus</taxon>
    </lineage>
</organism>
<dbReference type="GO" id="GO:0016020">
    <property type="term" value="C:membrane"/>
    <property type="evidence" value="ECO:0007669"/>
    <property type="project" value="UniProtKB-SubCell"/>
</dbReference>
<evidence type="ECO:0000256" key="2">
    <source>
        <dbReference type="ARBA" id="ARBA00022692"/>
    </source>
</evidence>
<dbReference type="InterPro" id="IPR005178">
    <property type="entry name" value="Ostalpha/TMEM184C"/>
</dbReference>
<dbReference type="AlphaFoldDB" id="A0A0C9VMA9"/>
<evidence type="ECO:0000256" key="1">
    <source>
        <dbReference type="ARBA" id="ARBA00004141"/>
    </source>
</evidence>
<dbReference type="OrthoDB" id="5348404at2759"/>
<keyword evidence="4 5" id="KW-0472">Membrane</keyword>
<dbReference type="Pfam" id="PF03619">
    <property type="entry name" value="Solute_trans_a"/>
    <property type="match status" value="1"/>
</dbReference>
<feature type="transmembrane region" description="Helical" evidence="5">
    <location>
        <begin position="35"/>
        <end position="56"/>
    </location>
</feature>
<evidence type="ECO:0000313" key="7">
    <source>
        <dbReference type="Proteomes" id="UP000054279"/>
    </source>
</evidence>
<dbReference type="Proteomes" id="UP000054279">
    <property type="component" value="Unassembled WGS sequence"/>
</dbReference>
<dbReference type="SMART" id="SM01417">
    <property type="entry name" value="Solute_trans_a"/>
    <property type="match status" value="1"/>
</dbReference>
<proteinExistence type="predicted"/>
<keyword evidence="7" id="KW-1185">Reference proteome</keyword>
<reference evidence="6 7" key="1">
    <citation type="submission" date="2014-06" db="EMBL/GenBank/DDBJ databases">
        <title>Evolutionary Origins and Diversification of the Mycorrhizal Mutualists.</title>
        <authorList>
            <consortium name="DOE Joint Genome Institute"/>
            <consortium name="Mycorrhizal Genomics Consortium"/>
            <person name="Kohler A."/>
            <person name="Kuo A."/>
            <person name="Nagy L.G."/>
            <person name="Floudas D."/>
            <person name="Copeland A."/>
            <person name="Barry K.W."/>
            <person name="Cichocki N."/>
            <person name="Veneault-Fourrey C."/>
            <person name="LaButti K."/>
            <person name="Lindquist E.A."/>
            <person name="Lipzen A."/>
            <person name="Lundell T."/>
            <person name="Morin E."/>
            <person name="Murat C."/>
            <person name="Riley R."/>
            <person name="Ohm R."/>
            <person name="Sun H."/>
            <person name="Tunlid A."/>
            <person name="Henrissat B."/>
            <person name="Grigoriev I.V."/>
            <person name="Hibbett D.S."/>
            <person name="Martin F."/>
        </authorList>
    </citation>
    <scope>NUCLEOTIDE SEQUENCE [LARGE SCALE GENOMIC DNA]</scope>
    <source>
        <strain evidence="6 7">SS14</strain>
    </source>
</reference>